<reference evidence="3 4" key="1">
    <citation type="submission" date="2020-04" db="EMBL/GenBank/DDBJ databases">
        <authorList>
            <person name="Laetsch R D."/>
            <person name="Stevens L."/>
            <person name="Kumar S."/>
            <person name="Blaxter L. M."/>
        </authorList>
    </citation>
    <scope>NUCLEOTIDE SEQUENCE [LARGE SCALE GENOMIC DNA]</scope>
</reference>
<comment type="caution">
    <text evidence="3">The sequence shown here is derived from an EMBL/GenBank/DDBJ whole genome shotgun (WGS) entry which is preliminary data.</text>
</comment>
<dbReference type="EMBL" id="CADEPM010000010">
    <property type="protein sequence ID" value="CAB3410374.1"/>
    <property type="molecule type" value="Genomic_DNA"/>
</dbReference>
<keyword evidence="1" id="KW-1133">Transmembrane helix</keyword>
<organism evidence="3 4">
    <name type="scientific">Caenorhabditis bovis</name>
    <dbReference type="NCBI Taxonomy" id="2654633"/>
    <lineage>
        <taxon>Eukaryota</taxon>
        <taxon>Metazoa</taxon>
        <taxon>Ecdysozoa</taxon>
        <taxon>Nematoda</taxon>
        <taxon>Chromadorea</taxon>
        <taxon>Rhabditida</taxon>
        <taxon>Rhabditina</taxon>
        <taxon>Rhabditomorpha</taxon>
        <taxon>Rhabditoidea</taxon>
        <taxon>Rhabditidae</taxon>
        <taxon>Peloderinae</taxon>
        <taxon>Caenorhabditis</taxon>
    </lineage>
</organism>
<dbReference type="AlphaFoldDB" id="A0A8S1F9G6"/>
<gene>
    <name evidence="3" type="ORF">CBOVIS_LOCUS11906</name>
</gene>
<dbReference type="Proteomes" id="UP000494206">
    <property type="component" value="Unassembled WGS sequence"/>
</dbReference>
<keyword evidence="1" id="KW-0472">Membrane</keyword>
<accession>A0A8S1F9G6</accession>
<evidence type="ECO:0008006" key="5">
    <source>
        <dbReference type="Google" id="ProtNLM"/>
    </source>
</evidence>
<evidence type="ECO:0000313" key="3">
    <source>
        <dbReference type="EMBL" id="CAB3410374.1"/>
    </source>
</evidence>
<feature type="signal peptide" evidence="2">
    <location>
        <begin position="1"/>
        <end position="26"/>
    </location>
</feature>
<keyword evidence="1" id="KW-0812">Transmembrane</keyword>
<feature type="chain" id="PRO_5035827959" description="G-protein coupled receptors family 1 profile domain-containing protein" evidence="2">
    <location>
        <begin position="27"/>
        <end position="94"/>
    </location>
</feature>
<sequence length="94" mass="10703">MLAVDMTCRNNIRIVILFLILLHVYATDPSRNFSRYSFYEFVCVPEIDNDGVLIIKFTEVPMGTPNSSSLSALVALFVFIIYLMFIFALVVTDL</sequence>
<evidence type="ECO:0000256" key="1">
    <source>
        <dbReference type="SAM" id="Phobius"/>
    </source>
</evidence>
<keyword evidence="2" id="KW-0732">Signal</keyword>
<evidence type="ECO:0000313" key="4">
    <source>
        <dbReference type="Proteomes" id="UP000494206"/>
    </source>
</evidence>
<evidence type="ECO:0000256" key="2">
    <source>
        <dbReference type="SAM" id="SignalP"/>
    </source>
</evidence>
<feature type="transmembrane region" description="Helical" evidence="1">
    <location>
        <begin position="70"/>
        <end position="91"/>
    </location>
</feature>
<name>A0A8S1F9G6_9PELO</name>
<proteinExistence type="predicted"/>
<protein>
    <recommendedName>
        <fullName evidence="5">G-protein coupled receptors family 1 profile domain-containing protein</fullName>
    </recommendedName>
</protein>
<keyword evidence="4" id="KW-1185">Reference proteome</keyword>